<feature type="compositionally biased region" description="Basic and acidic residues" evidence="10">
    <location>
        <begin position="699"/>
        <end position="713"/>
    </location>
</feature>
<evidence type="ECO:0000256" key="10">
    <source>
        <dbReference type="SAM" id="MobiDB-lite"/>
    </source>
</evidence>
<dbReference type="GO" id="GO:0000981">
    <property type="term" value="F:DNA-binding transcription factor activity, RNA polymerase II-specific"/>
    <property type="evidence" value="ECO:0007669"/>
    <property type="project" value="TreeGrafter"/>
</dbReference>
<dbReference type="PROSITE" id="PS50157">
    <property type="entry name" value="ZINC_FINGER_C2H2_2"/>
    <property type="match status" value="2"/>
</dbReference>
<evidence type="ECO:0000256" key="3">
    <source>
        <dbReference type="ARBA" id="ARBA00022737"/>
    </source>
</evidence>
<feature type="compositionally biased region" description="Polar residues" evidence="10">
    <location>
        <begin position="672"/>
        <end position="681"/>
    </location>
</feature>
<keyword evidence="3" id="KW-0677">Repeat</keyword>
<keyword evidence="7 12" id="KW-0371">Homeobox</keyword>
<comment type="subcellular location">
    <subcellularLocation>
        <location evidence="1">Nucleus</location>
    </subcellularLocation>
</comment>
<feature type="compositionally biased region" description="Acidic residues" evidence="10">
    <location>
        <begin position="277"/>
        <end position="287"/>
    </location>
</feature>
<feature type="compositionally biased region" description="Polar residues" evidence="10">
    <location>
        <begin position="714"/>
        <end position="726"/>
    </location>
</feature>
<organism evidence="12 13">
    <name type="scientific">Plakobranchus ocellatus</name>
    <dbReference type="NCBI Taxonomy" id="259542"/>
    <lineage>
        <taxon>Eukaryota</taxon>
        <taxon>Metazoa</taxon>
        <taxon>Spiralia</taxon>
        <taxon>Lophotrochozoa</taxon>
        <taxon>Mollusca</taxon>
        <taxon>Gastropoda</taxon>
        <taxon>Heterobranchia</taxon>
        <taxon>Euthyneura</taxon>
        <taxon>Panpulmonata</taxon>
        <taxon>Sacoglossa</taxon>
        <taxon>Placobranchoidea</taxon>
        <taxon>Plakobranchidae</taxon>
        <taxon>Plakobranchus</taxon>
    </lineage>
</organism>
<dbReference type="SUPFAM" id="SSF57667">
    <property type="entry name" value="beta-beta-alpha zinc fingers"/>
    <property type="match status" value="1"/>
</dbReference>
<dbReference type="Gene3D" id="3.30.160.60">
    <property type="entry name" value="Classic Zinc Finger"/>
    <property type="match status" value="1"/>
</dbReference>
<dbReference type="PANTHER" id="PTHR45891:SF3">
    <property type="entry name" value="ZINC FINGER PROTEIN 2"/>
    <property type="match status" value="1"/>
</dbReference>
<feature type="compositionally biased region" description="Polar residues" evidence="10">
    <location>
        <begin position="957"/>
        <end position="985"/>
    </location>
</feature>
<feature type="region of interest" description="Disordered" evidence="10">
    <location>
        <begin position="933"/>
        <end position="1008"/>
    </location>
</feature>
<feature type="compositionally biased region" description="Polar residues" evidence="10">
    <location>
        <begin position="1"/>
        <end position="22"/>
    </location>
</feature>
<sequence length="1432" mass="157194">MSTVMNPSPLQTETASSHTNAHMLSPLKATSHGSPSMLNLGRSSLQDNPSHVPLRKGCRSSQASPCHQDAEAASRSPSPCDVNESSAWPCHNVEEAESGADVASGDSCSHGEGSKQEHEQDLDISAEKRHLASSFLRATPVEDRTCSTEEAGNVNRPDTAGRTSYAIIDDDDNDKSSDKQLLCQRENVDENMDCEVTERFKTIESLQYSFDTPPTVCTSLLNKQKYVNFVESGSSDINNTHKQTESDKLNSTSDQGSNAAHCFDETQDGTSSSCSDEVIEFIEDNDCSIESSEKQKDRDFTNAGRTSFGQDSNEQREEDENEDEEDDDPVECADCNKVFINLQAYMDHTCYRSKQPDEDVESPPQSFSCSDDAESFRGDIVYTPSGSAYILEAGGIDPDQDLDLTPEAIVVREGQSLLSVQQSLPRIENAVFVHKQQNFPWNSVNLHQQRQGQPSHGMTSFDVYDLKSIPAEALLSYFINSAPEKEQVPKAVLMCFICKFSFGYQKSFLRHALCDHGLTLNDTEKVLIGRPITSAIIHIQGKEKLPNVLVLKPVCDKRKTEETQIVAISQGTPECVRKDEESGIPTKHTQRTLSFHENKNSDVTWSRDVSKSKQNNDFRPSVISEVGQISVSHSPIPQSLNGMRVDLDNCSRRRSPLLVNSHELVINARSPQLPTSISSPNPYKAIKYSHPKSPVPQQRRVDSPPTHQEKDPRNTGSITPLSSSPGASLPTMPPLIMMSSTSGFSSSPHRSSHSIPPHLGMHALPPSSSTVGINMHSFFPGGGCEDHAPGAMRSGECAKCDLALAVSSTPLAVSIGGGSGNGGGPGHMTLSHSRNSCKTLKCPKCNWHYKYQETLEIHMKEKHPDSDAQCVYCLTNQPHPRLARGESYSCGYKPYRCEVCNYSTTTKGNLSIHMQSDKHINNMQDLASGGVDIKMAPQHPHQHQSHQSLQHHQHQQAPSTQSLPPSSGAHTVTASPSLPFSLQQEESSKMKHGKPVSTNITAGGYSVSGNGNVGGSNIVSKQKQSFRCDVCSYETSVARNLRIHMTSEKHTHNMLVMSQSMSQLHQDFSLHQMSQMNQLLALTSHQEQQAAAAAAAARFAVLNNSRHPHQSPHLTAQMFPYDQMAALQIMSAAAASSTNSSSSSSSSAVPSSNISNDRLSLHRPSRLTANHGGFEMPVNLAKDMVGQCDVELSGDSHHPMISTHDAQKLFSCCVCNKFVSDSLEHIHNHIQYDRTKAGNSDTQVTFNNGTYHCNLCTYKTHLKANFQLHCKTDKHLQKLQLVNHIQEGGPENEWRMANFISSIPSTNSSNSSTSASSPMQICCNACGFYANSSHKMQLHLSTIQHESSAQLFKHLQLLEHATPPPAAGNVRFYQCSLCGANFHTKQRLVLHARSPQHLHKEQALPVGQVSIFNVFLIKEMDAERGDFEDSGK</sequence>
<protein>
    <submittedName>
        <fullName evidence="12">Zinc finger homeobox protein 3</fullName>
    </submittedName>
</protein>
<feature type="compositionally biased region" description="Polar residues" evidence="10">
    <location>
        <begin position="31"/>
        <end position="49"/>
    </location>
</feature>
<evidence type="ECO:0000256" key="1">
    <source>
        <dbReference type="ARBA" id="ARBA00004123"/>
    </source>
</evidence>
<dbReference type="Pfam" id="PF24056">
    <property type="entry name" value="zf-C2H2_ZFHX3"/>
    <property type="match status" value="1"/>
</dbReference>
<feature type="compositionally biased region" description="Acidic residues" evidence="10">
    <location>
        <begin position="316"/>
        <end position="330"/>
    </location>
</feature>
<feature type="region of interest" description="Disordered" evidence="10">
    <location>
        <begin position="233"/>
        <end position="330"/>
    </location>
</feature>
<dbReference type="GO" id="GO:0005634">
    <property type="term" value="C:nucleus"/>
    <property type="evidence" value="ECO:0007669"/>
    <property type="project" value="UniProtKB-SubCell"/>
</dbReference>
<keyword evidence="8" id="KW-0539">Nucleus</keyword>
<evidence type="ECO:0000256" key="7">
    <source>
        <dbReference type="ARBA" id="ARBA00023155"/>
    </source>
</evidence>
<feature type="compositionally biased region" description="Basic and acidic residues" evidence="10">
    <location>
        <begin position="291"/>
        <end position="300"/>
    </location>
</feature>
<evidence type="ECO:0000259" key="11">
    <source>
        <dbReference type="PROSITE" id="PS50157"/>
    </source>
</evidence>
<keyword evidence="13" id="KW-1185">Reference proteome</keyword>
<keyword evidence="4 9" id="KW-0863">Zinc-finger</keyword>
<accession>A0AAV3YT66</accession>
<evidence type="ECO:0000256" key="4">
    <source>
        <dbReference type="ARBA" id="ARBA00022771"/>
    </source>
</evidence>
<feature type="compositionally biased region" description="Polar residues" evidence="10">
    <location>
        <begin position="303"/>
        <end position="312"/>
    </location>
</feature>
<feature type="region of interest" description="Disordered" evidence="10">
    <location>
        <begin position="1"/>
        <end position="123"/>
    </location>
</feature>
<feature type="compositionally biased region" description="Polar residues" evidence="10">
    <location>
        <begin position="249"/>
        <end position="258"/>
    </location>
</feature>
<name>A0AAV3YT66_9GAST</name>
<comment type="caution">
    <text evidence="12">The sequence shown here is derived from an EMBL/GenBank/DDBJ whole genome shotgun (WGS) entry which is preliminary data.</text>
</comment>
<feature type="region of interest" description="Disordered" evidence="10">
    <location>
        <begin position="1137"/>
        <end position="1162"/>
    </location>
</feature>
<feature type="domain" description="C2H2-type" evidence="11">
    <location>
        <begin position="895"/>
        <end position="924"/>
    </location>
</feature>
<dbReference type="PROSITE" id="PS00028">
    <property type="entry name" value="ZINC_FINGER_C2H2_1"/>
    <property type="match status" value="2"/>
</dbReference>
<dbReference type="InterPro" id="IPR051968">
    <property type="entry name" value="ZnFinger_Homeobox_TR"/>
</dbReference>
<evidence type="ECO:0000256" key="2">
    <source>
        <dbReference type="ARBA" id="ARBA00022723"/>
    </source>
</evidence>
<dbReference type="InterPro" id="IPR036236">
    <property type="entry name" value="Znf_C2H2_sf"/>
</dbReference>
<keyword evidence="6 12" id="KW-0238">DNA-binding</keyword>
<evidence type="ECO:0000313" key="12">
    <source>
        <dbReference type="EMBL" id="GFN85979.1"/>
    </source>
</evidence>
<feature type="compositionally biased region" description="Basic residues" evidence="10">
    <location>
        <begin position="940"/>
        <end position="954"/>
    </location>
</feature>
<dbReference type="Proteomes" id="UP000735302">
    <property type="component" value="Unassembled WGS sequence"/>
</dbReference>
<evidence type="ECO:0000256" key="6">
    <source>
        <dbReference type="ARBA" id="ARBA00023125"/>
    </source>
</evidence>
<feature type="region of interest" description="Disordered" evidence="10">
    <location>
        <begin position="672"/>
        <end position="733"/>
    </location>
</feature>
<keyword evidence="2" id="KW-0479">Metal-binding</keyword>
<dbReference type="GO" id="GO:0000978">
    <property type="term" value="F:RNA polymerase II cis-regulatory region sequence-specific DNA binding"/>
    <property type="evidence" value="ECO:0007669"/>
    <property type="project" value="TreeGrafter"/>
</dbReference>
<feature type="region of interest" description="Disordered" evidence="10">
    <location>
        <begin position="597"/>
        <end position="619"/>
    </location>
</feature>
<proteinExistence type="predicted"/>
<feature type="domain" description="C2H2-type" evidence="11">
    <location>
        <begin position="1373"/>
        <end position="1402"/>
    </location>
</feature>
<dbReference type="SMART" id="SM00355">
    <property type="entry name" value="ZnF_C2H2"/>
    <property type="match status" value="8"/>
</dbReference>
<feature type="region of interest" description="Disordered" evidence="10">
    <location>
        <begin position="142"/>
        <end position="178"/>
    </location>
</feature>
<dbReference type="InterPro" id="IPR013087">
    <property type="entry name" value="Znf_C2H2_type"/>
</dbReference>
<feature type="compositionally biased region" description="Basic and acidic residues" evidence="10">
    <location>
        <begin position="112"/>
        <end position="123"/>
    </location>
</feature>
<evidence type="ECO:0000313" key="13">
    <source>
        <dbReference type="Proteomes" id="UP000735302"/>
    </source>
</evidence>
<evidence type="ECO:0000256" key="5">
    <source>
        <dbReference type="ARBA" id="ARBA00022833"/>
    </source>
</evidence>
<reference evidence="12 13" key="1">
    <citation type="journal article" date="2021" name="Elife">
        <title>Chloroplast acquisition without the gene transfer in kleptoplastic sea slugs, Plakobranchus ocellatus.</title>
        <authorList>
            <person name="Maeda T."/>
            <person name="Takahashi S."/>
            <person name="Yoshida T."/>
            <person name="Shimamura S."/>
            <person name="Takaki Y."/>
            <person name="Nagai Y."/>
            <person name="Toyoda A."/>
            <person name="Suzuki Y."/>
            <person name="Arimoto A."/>
            <person name="Ishii H."/>
            <person name="Satoh N."/>
            <person name="Nishiyama T."/>
            <person name="Hasebe M."/>
            <person name="Maruyama T."/>
            <person name="Minagawa J."/>
            <person name="Obokata J."/>
            <person name="Shigenobu S."/>
        </authorList>
    </citation>
    <scope>NUCLEOTIDE SEQUENCE [LARGE SCALE GENOMIC DNA]</scope>
</reference>
<dbReference type="PANTHER" id="PTHR45891">
    <property type="entry name" value="ZINC FINGER HOMEOBOX PROTEIN"/>
    <property type="match status" value="1"/>
</dbReference>
<evidence type="ECO:0000256" key="9">
    <source>
        <dbReference type="PROSITE-ProRule" id="PRU00042"/>
    </source>
</evidence>
<evidence type="ECO:0000256" key="8">
    <source>
        <dbReference type="ARBA" id="ARBA00023242"/>
    </source>
</evidence>
<feature type="compositionally biased region" description="Low complexity" evidence="10">
    <location>
        <begin position="1137"/>
        <end position="1156"/>
    </location>
</feature>
<dbReference type="GO" id="GO:0008270">
    <property type="term" value="F:zinc ion binding"/>
    <property type="evidence" value="ECO:0007669"/>
    <property type="project" value="UniProtKB-KW"/>
</dbReference>
<dbReference type="EMBL" id="BLXT01001485">
    <property type="protein sequence ID" value="GFN85979.1"/>
    <property type="molecule type" value="Genomic_DNA"/>
</dbReference>
<dbReference type="FunFam" id="3.30.160.60:FF:000081">
    <property type="entry name" value="Zinc finger homeobox protein 4"/>
    <property type="match status" value="1"/>
</dbReference>
<keyword evidence="5" id="KW-0862">Zinc</keyword>
<gene>
    <name evidence="12" type="ORF">PoB_001248500</name>
</gene>